<feature type="chain" id="PRO_5008132394" evidence="1">
    <location>
        <begin position="23"/>
        <end position="165"/>
    </location>
</feature>
<name>A0A182Q8R1_9DIPT</name>
<reference evidence="3" key="1">
    <citation type="submission" date="2014-01" db="EMBL/GenBank/DDBJ databases">
        <title>The Genome Sequence of Anopheles farauti FAR1 (V2).</title>
        <authorList>
            <consortium name="The Broad Institute Genomics Platform"/>
            <person name="Neafsey D.E."/>
            <person name="Besansky N."/>
            <person name="Howell P."/>
            <person name="Walton C."/>
            <person name="Young S.K."/>
            <person name="Zeng Q."/>
            <person name="Gargeya S."/>
            <person name="Fitzgerald M."/>
            <person name="Haas B."/>
            <person name="Abouelleil A."/>
            <person name="Allen A.W."/>
            <person name="Alvarado L."/>
            <person name="Arachchi H.M."/>
            <person name="Berlin A.M."/>
            <person name="Chapman S.B."/>
            <person name="Gainer-Dewar J."/>
            <person name="Goldberg J."/>
            <person name="Griggs A."/>
            <person name="Gujja S."/>
            <person name="Hansen M."/>
            <person name="Howarth C."/>
            <person name="Imamovic A."/>
            <person name="Ireland A."/>
            <person name="Larimer J."/>
            <person name="McCowan C."/>
            <person name="Murphy C."/>
            <person name="Pearson M."/>
            <person name="Poon T.W."/>
            <person name="Priest M."/>
            <person name="Roberts A."/>
            <person name="Saif S."/>
            <person name="Shea T."/>
            <person name="Sisk P."/>
            <person name="Sykes S."/>
            <person name="Wortman J."/>
            <person name="Nusbaum C."/>
            <person name="Birren B."/>
        </authorList>
    </citation>
    <scope>NUCLEOTIDE SEQUENCE [LARGE SCALE GENOMIC DNA]</scope>
    <source>
        <strain evidence="3">FAR1</strain>
    </source>
</reference>
<reference evidence="2" key="2">
    <citation type="submission" date="2020-05" db="UniProtKB">
        <authorList>
            <consortium name="EnsemblMetazoa"/>
        </authorList>
    </citation>
    <scope>IDENTIFICATION</scope>
    <source>
        <strain evidence="2">FAR1</strain>
    </source>
</reference>
<organism evidence="2 3">
    <name type="scientific">Anopheles farauti</name>
    <dbReference type="NCBI Taxonomy" id="69004"/>
    <lineage>
        <taxon>Eukaryota</taxon>
        <taxon>Metazoa</taxon>
        <taxon>Ecdysozoa</taxon>
        <taxon>Arthropoda</taxon>
        <taxon>Hexapoda</taxon>
        <taxon>Insecta</taxon>
        <taxon>Pterygota</taxon>
        <taxon>Neoptera</taxon>
        <taxon>Endopterygota</taxon>
        <taxon>Diptera</taxon>
        <taxon>Nematocera</taxon>
        <taxon>Culicoidea</taxon>
        <taxon>Culicidae</taxon>
        <taxon>Anophelinae</taxon>
        <taxon>Anopheles</taxon>
    </lineage>
</organism>
<dbReference type="VEuPathDB" id="VectorBase:AFAF005301"/>
<feature type="signal peptide" evidence="1">
    <location>
        <begin position="1"/>
        <end position="22"/>
    </location>
</feature>
<accession>A0A182Q8R1</accession>
<dbReference type="EMBL" id="AXCN02000367">
    <property type="status" value="NOT_ANNOTATED_CDS"/>
    <property type="molecule type" value="Genomic_DNA"/>
</dbReference>
<sequence>MNKQSVIWFAIWLGVLLTRGSCAPQLRELTRVVMAVQPPKTQQILRVAPPNTPPYVQVPQVQRTQSQYERELAQYRLALAEYQQKTQPQQRVYQAATVPQQPIYQQPQYVQQPYYQQPPQNPYNYYSGLQQQTPPMRSSSNSISSFTGLFDSFSNALGVGSLFGF</sequence>
<dbReference type="AlphaFoldDB" id="A0A182Q8R1"/>
<proteinExistence type="predicted"/>
<evidence type="ECO:0000256" key="1">
    <source>
        <dbReference type="SAM" id="SignalP"/>
    </source>
</evidence>
<protein>
    <submittedName>
        <fullName evidence="2">Uncharacterized protein</fullName>
    </submittedName>
</protein>
<dbReference type="EnsemblMetazoa" id="AFAF005301-RA">
    <property type="protein sequence ID" value="AFAF005301-PA"/>
    <property type="gene ID" value="AFAF005301"/>
</dbReference>
<evidence type="ECO:0000313" key="2">
    <source>
        <dbReference type="EnsemblMetazoa" id="AFAF005301-PA"/>
    </source>
</evidence>
<keyword evidence="1" id="KW-0732">Signal</keyword>
<dbReference type="Proteomes" id="UP000075886">
    <property type="component" value="Unassembled WGS sequence"/>
</dbReference>
<evidence type="ECO:0000313" key="3">
    <source>
        <dbReference type="Proteomes" id="UP000075886"/>
    </source>
</evidence>
<keyword evidence="3" id="KW-1185">Reference proteome</keyword>